<accession>A0ABS2V4H5</accession>
<dbReference type="EMBL" id="JAFEJA010000003">
    <property type="protein sequence ID" value="MBM9624741.1"/>
    <property type="molecule type" value="Genomic_DNA"/>
</dbReference>
<organism evidence="2 3">
    <name type="scientific">Streptomyces zhihengii</name>
    <dbReference type="NCBI Taxonomy" id="1818004"/>
    <lineage>
        <taxon>Bacteria</taxon>
        <taxon>Bacillati</taxon>
        <taxon>Actinomycetota</taxon>
        <taxon>Actinomycetes</taxon>
        <taxon>Kitasatosporales</taxon>
        <taxon>Streptomycetaceae</taxon>
        <taxon>Streptomyces</taxon>
    </lineage>
</organism>
<evidence type="ECO:0000256" key="1">
    <source>
        <dbReference type="SAM" id="MobiDB-lite"/>
    </source>
</evidence>
<geneLocation type="plasmid" evidence="2">
    <name>unnamed1</name>
</geneLocation>
<evidence type="ECO:0008006" key="4">
    <source>
        <dbReference type="Google" id="ProtNLM"/>
    </source>
</evidence>
<feature type="region of interest" description="Disordered" evidence="1">
    <location>
        <begin position="343"/>
        <end position="366"/>
    </location>
</feature>
<evidence type="ECO:0000313" key="2">
    <source>
        <dbReference type="EMBL" id="MBM9624741.1"/>
    </source>
</evidence>
<proteinExistence type="predicted"/>
<dbReference type="RefSeq" id="WP_205378882.1">
    <property type="nucleotide sequence ID" value="NZ_JAFEJA010000003.1"/>
</dbReference>
<keyword evidence="3" id="KW-1185">Reference proteome</keyword>
<protein>
    <recommendedName>
        <fullName evidence="4">PE-PGRS family protein</fullName>
    </recommendedName>
</protein>
<name>A0ABS2V4H5_9ACTN</name>
<keyword evidence="2" id="KW-0614">Plasmid</keyword>
<dbReference type="Proteomes" id="UP000664109">
    <property type="component" value="Unassembled WGS sequence"/>
</dbReference>
<gene>
    <name evidence="2" type="ORF">JE024_40165</name>
</gene>
<sequence length="366" mass="39692">MARTYTITRDTAGAVTGIPGTEPHTVTGDPVEALMQWARLDRPGLRYRVQVDGSPGLELPVQNLLWDAARHRREDPAREAGVHEAVAGWLRHHSRPLFPEELVGGFDPLALQRAGQAWMLRTQTSVPSGALAHLPLEDREQVRHGAREMGDALHNSLARGGPGPRLRGTALRELHGHWQRLAGAAQLVPEATGPARKILDRLITSTPDAPHPPAANAPDADLRTAAARIWWLAREHQPDLAQALRRVADPAAAGHLPRPLFTVLPDYLRHHPHMVDDLLHSAEALGNNLALHDQYTSYPDSVRRRFSEAVDVATLTLGVQGAAVAMAANAAAPAPRREAAASATVRLQAHTQQPAAQHQGPQGMTR</sequence>
<evidence type="ECO:0000313" key="3">
    <source>
        <dbReference type="Proteomes" id="UP000664109"/>
    </source>
</evidence>
<reference evidence="2 3" key="1">
    <citation type="journal article" date="2016" name="Arch. Microbiol.">
        <title>Streptomyces zhihengii sp. nov., isolated from rhizospheric soil of Psammosilene tunicoides.</title>
        <authorList>
            <person name="Huang M.J."/>
            <person name="Fei J.J."/>
            <person name="Salam N."/>
            <person name="Kim C.J."/>
            <person name="Hozzein W.N."/>
            <person name="Xiao M."/>
            <person name="Huang H.Q."/>
            <person name="Li W.J."/>
        </authorList>
    </citation>
    <scope>NUCLEOTIDE SEQUENCE [LARGE SCALE GENOMIC DNA]</scope>
    <source>
        <strain evidence="2 3">YIM T102</strain>
    </source>
</reference>
<comment type="caution">
    <text evidence="2">The sequence shown here is derived from an EMBL/GenBank/DDBJ whole genome shotgun (WGS) entry which is preliminary data.</text>
</comment>